<evidence type="ECO:0000313" key="2">
    <source>
        <dbReference type="EMBL" id="VDO15528.1"/>
    </source>
</evidence>
<reference evidence="4" key="1">
    <citation type="submission" date="2017-02" db="UniProtKB">
        <authorList>
            <consortium name="WormBaseParasite"/>
        </authorList>
    </citation>
    <scope>IDENTIFICATION</scope>
</reference>
<gene>
    <name evidence="2" type="ORF">BTMF_LOCUS3801</name>
</gene>
<keyword evidence="3" id="KW-1185">Reference proteome</keyword>
<reference evidence="2 3" key="2">
    <citation type="submission" date="2018-11" db="EMBL/GenBank/DDBJ databases">
        <authorList>
            <consortium name="Pathogen Informatics"/>
        </authorList>
    </citation>
    <scope>NUCLEOTIDE SEQUENCE [LARGE SCALE GENOMIC DNA]</scope>
</reference>
<feature type="signal peptide" evidence="1">
    <location>
        <begin position="1"/>
        <end position="17"/>
    </location>
</feature>
<keyword evidence="1" id="KW-0732">Signal</keyword>
<evidence type="ECO:0000256" key="1">
    <source>
        <dbReference type="SAM" id="SignalP"/>
    </source>
</evidence>
<dbReference type="AlphaFoldDB" id="A0A0R3QDR6"/>
<sequence>MISIVIITSSFLFPVSLSPSLSLSPSVRHYFTSHLKRVHHEMSPNGRQLVKCPRTGGSNLSLSHLAECTQKDNP</sequence>
<evidence type="ECO:0000313" key="4">
    <source>
        <dbReference type="WBParaSite" id="BTMF_0000450201-mRNA-1"/>
    </source>
</evidence>
<organism evidence="4">
    <name type="scientific">Brugia timori</name>
    <dbReference type="NCBI Taxonomy" id="42155"/>
    <lineage>
        <taxon>Eukaryota</taxon>
        <taxon>Metazoa</taxon>
        <taxon>Ecdysozoa</taxon>
        <taxon>Nematoda</taxon>
        <taxon>Chromadorea</taxon>
        <taxon>Rhabditida</taxon>
        <taxon>Spirurina</taxon>
        <taxon>Spiruromorpha</taxon>
        <taxon>Filarioidea</taxon>
        <taxon>Onchocercidae</taxon>
        <taxon>Brugia</taxon>
    </lineage>
</organism>
<accession>A0A0R3QDR6</accession>
<evidence type="ECO:0000313" key="3">
    <source>
        <dbReference type="Proteomes" id="UP000280834"/>
    </source>
</evidence>
<name>A0A0R3QDR6_9BILA</name>
<dbReference type="WBParaSite" id="BTMF_0000450201-mRNA-1">
    <property type="protein sequence ID" value="BTMF_0000450201-mRNA-1"/>
    <property type="gene ID" value="BTMF_0000450201"/>
</dbReference>
<feature type="chain" id="PRO_5043130584" evidence="1">
    <location>
        <begin position="18"/>
        <end position="74"/>
    </location>
</feature>
<dbReference type="Proteomes" id="UP000280834">
    <property type="component" value="Unassembled WGS sequence"/>
</dbReference>
<dbReference type="EMBL" id="UZAG01003555">
    <property type="protein sequence ID" value="VDO15528.1"/>
    <property type="molecule type" value="Genomic_DNA"/>
</dbReference>
<protein>
    <submittedName>
        <fullName evidence="4">Secreted protein</fullName>
    </submittedName>
</protein>
<proteinExistence type="predicted"/>